<accession>L0RAT0</accession>
<dbReference type="RefSeq" id="WP_015336481.1">
    <property type="nucleotide sequence ID" value="NC_020055.1"/>
</dbReference>
<evidence type="ECO:0000313" key="4">
    <source>
        <dbReference type="EMBL" id="CCO23878.1"/>
    </source>
</evidence>
<dbReference type="PANTHER" id="PTHR44943:SF8">
    <property type="entry name" value="TPR REPEAT-CONTAINING PROTEIN MJ0263"/>
    <property type="match status" value="1"/>
</dbReference>
<name>L0RAT0_9BACT</name>
<reference evidence="4 5" key="1">
    <citation type="submission" date="2012-10" db="EMBL/GenBank/DDBJ databases">
        <authorList>
            <person name="Genoscope - CEA"/>
        </authorList>
    </citation>
    <scope>NUCLEOTIDE SEQUENCE [LARGE SCALE GENOMIC DNA]</scope>
    <source>
        <strain evidence="5">AM13 / DSM 14728</strain>
    </source>
</reference>
<evidence type="ECO:0000313" key="5">
    <source>
        <dbReference type="Proteomes" id="UP000010808"/>
    </source>
</evidence>
<dbReference type="PATRIC" id="fig|1121451.3.peg.1840"/>
<organism evidence="4 5">
    <name type="scientific">Maridesulfovibrio hydrothermalis AM13 = DSM 14728</name>
    <dbReference type="NCBI Taxonomy" id="1121451"/>
    <lineage>
        <taxon>Bacteria</taxon>
        <taxon>Pseudomonadati</taxon>
        <taxon>Thermodesulfobacteriota</taxon>
        <taxon>Desulfovibrionia</taxon>
        <taxon>Desulfovibrionales</taxon>
        <taxon>Desulfovibrionaceae</taxon>
        <taxon>Maridesulfovibrio</taxon>
    </lineage>
</organism>
<dbReference type="STRING" id="1121451.DESAM_21601"/>
<dbReference type="OrthoDB" id="5469953at2"/>
<evidence type="ECO:0000256" key="1">
    <source>
        <dbReference type="ARBA" id="ARBA00022737"/>
    </source>
</evidence>
<gene>
    <name evidence="4" type="ORF">DESAM_21601</name>
</gene>
<dbReference type="SUPFAM" id="SSF48452">
    <property type="entry name" value="TPR-like"/>
    <property type="match status" value="1"/>
</dbReference>
<dbReference type="EMBL" id="FO203522">
    <property type="protein sequence ID" value="CCO23878.1"/>
    <property type="molecule type" value="Genomic_DNA"/>
</dbReference>
<dbReference type="SMART" id="SM00028">
    <property type="entry name" value="TPR"/>
    <property type="match status" value="3"/>
</dbReference>
<feature type="repeat" description="TPR" evidence="3">
    <location>
        <begin position="89"/>
        <end position="122"/>
    </location>
</feature>
<dbReference type="PROSITE" id="PS50005">
    <property type="entry name" value="TPR"/>
    <property type="match status" value="3"/>
</dbReference>
<feature type="repeat" description="TPR" evidence="3">
    <location>
        <begin position="161"/>
        <end position="194"/>
    </location>
</feature>
<dbReference type="PANTHER" id="PTHR44943">
    <property type="entry name" value="CELLULOSE SYNTHASE OPERON PROTEIN C"/>
    <property type="match status" value="1"/>
</dbReference>
<dbReference type="InterPro" id="IPR051685">
    <property type="entry name" value="Ycf3/AcsC/BcsC/TPR_MFPF"/>
</dbReference>
<keyword evidence="1" id="KW-0677">Repeat</keyword>
<dbReference type="Pfam" id="PF13414">
    <property type="entry name" value="TPR_11"/>
    <property type="match status" value="1"/>
</dbReference>
<dbReference type="Pfam" id="PF13432">
    <property type="entry name" value="TPR_16"/>
    <property type="match status" value="1"/>
</dbReference>
<dbReference type="eggNOG" id="COG0457">
    <property type="taxonomic scope" value="Bacteria"/>
</dbReference>
<evidence type="ECO:0000256" key="2">
    <source>
        <dbReference type="ARBA" id="ARBA00022803"/>
    </source>
</evidence>
<proteinExistence type="predicted"/>
<evidence type="ECO:0000256" key="3">
    <source>
        <dbReference type="PROSITE-ProRule" id="PRU00339"/>
    </source>
</evidence>
<protein>
    <submittedName>
        <fullName evidence="4">Tetratricopeptide TPR_2 repeat protein</fullName>
    </submittedName>
</protein>
<feature type="repeat" description="TPR" evidence="3">
    <location>
        <begin position="195"/>
        <end position="228"/>
    </location>
</feature>
<dbReference type="InterPro" id="IPR011990">
    <property type="entry name" value="TPR-like_helical_dom_sf"/>
</dbReference>
<dbReference type="KEGG" id="dhy:DESAM_21601"/>
<dbReference type="AlphaFoldDB" id="L0RAT0"/>
<dbReference type="HOGENOM" id="CLU_069326_1_0_7"/>
<keyword evidence="2 3" id="KW-0802">TPR repeat</keyword>
<keyword evidence="5" id="KW-1185">Reference proteome</keyword>
<dbReference type="Proteomes" id="UP000010808">
    <property type="component" value="Chromosome"/>
</dbReference>
<dbReference type="Gene3D" id="1.25.40.10">
    <property type="entry name" value="Tetratricopeptide repeat domain"/>
    <property type="match status" value="2"/>
</dbReference>
<dbReference type="InterPro" id="IPR019734">
    <property type="entry name" value="TPR_rpt"/>
</dbReference>
<sequence length="242" mass="27792">MGDLNQVLGVYSKNIMDHTGTGATMQKAEHKTYYYVTRSGVDEYHVQPLNDQHVPSGLVTSLTKKQFISTYAPDINYYERKTLPALKSLKSKIDKGEEEFSNGNLDKAEQSFTRALFLDPENPKANLGMGSVQCSKKNFKKLSKIIEKLLNNDEVFLEEQRQEFNMFAISLRKQSLFDEAINFYSKAIEINENDENLHFNIARAYFDAGMNPEALKHIEKALEIDPSLEWAIKFKKYIIKKS</sequence>